<feature type="transmembrane region" description="Helical" evidence="2">
    <location>
        <begin position="920"/>
        <end position="938"/>
    </location>
</feature>
<reference evidence="3" key="1">
    <citation type="submission" date="2021-01" db="EMBL/GenBank/DDBJ databases">
        <authorList>
            <person name="Corre E."/>
            <person name="Pelletier E."/>
            <person name="Niang G."/>
            <person name="Scheremetjew M."/>
            <person name="Finn R."/>
            <person name="Kale V."/>
            <person name="Holt S."/>
            <person name="Cochrane G."/>
            <person name="Meng A."/>
            <person name="Brown T."/>
            <person name="Cohen L."/>
        </authorList>
    </citation>
    <scope>NUCLEOTIDE SEQUENCE</scope>
    <source>
        <strain evidence="3">CCAP979/52</strain>
    </source>
</reference>
<feature type="region of interest" description="Disordered" evidence="1">
    <location>
        <begin position="638"/>
        <end position="663"/>
    </location>
</feature>
<evidence type="ECO:0000313" key="3">
    <source>
        <dbReference type="EMBL" id="CAD8646091.1"/>
    </source>
</evidence>
<keyword evidence="2" id="KW-0812">Transmembrane</keyword>
<sequence length="1240" mass="138349">MSLSTVEDLITQFDNVSHLISHTDKCYVELVDKFSGSASLRRDYAEFCDIVLNDFDKAEMHRHGADLLESGDDIQDAGDESRSRSSSNVSIRSAQRNFIQSWSSSVMGSEVKSLLRLRSLVLGLGFLLFVFSLLGFLIMEVYLYQNVTQIRLDMLQRTKGYRQNLVKSCITLRSLQMEINGTGRASEKIVSQARSSLQSISQSLTSVHTLNYVDAPTETLLRFFVNKNRIKKVPMPGIARVGSFVEQNVSFWDLGINFIDSVALASLIMLSDLGDPDFSVNILSINKRAVVFIFDNIWTLFSTFDVFFDLVLEEIKFVEVIAHTCAACLVTVNIVLIVAIAFFVLQSSRVVFPKCQHGAVGCGLIRALSHTLLRKVYRYYLASEKRRALIEDEDAARQNVIGEDMIEGQENVEDEHYVLPHESLSPEQHLHLNNQAALILHESATEVCKDRRKRKGSISFADTVGEILRLKMQPEVTADHHLISPFHNLQSEAISPLQIACEDICSMEVGGVDEVKDFNVLYPGKNPAILGVCDCSAINANVGHLTAENVRRYLTDRLISNPEPSKATEYASSAVGEIDSTPTPLASHTSQYSFGTCTHQQGPEKVSMSRSSELNQNTGSQEIGQFCFLDQRFQSKQSKVDNKSDSAKDSSAEKIAESNQLASAQNEATEGGTLCLTLVHCQENTLHGRSAWDAAVAWRILYRRLVYRYTDSDSEGLLHYFDHNESCNDELSHNLVLEGEIKDDDRLCHRHVCSVPEKNGLLASIESKRGSENTGDDDIFVNIPLSDLSEAGSPPGKTKRTGPFLHQHPAAQASSSKGPNNHGQSRQLGDSSRSLTAYAVEAISMAASSGLRRMHSILKSSVADVHHPILKHKPSPINASAEATIQYEPTMQEDEVEDEITVYVVQATVSRMKWYFRSEFHGTALLLVLIVCLCAWLLPLRILPDLVNIAVLSRQARDAGGGVLQCVFFARELVLHDGFSRLSPQQLAQKLRGSCTDLQRSVKRLRLGGDGVVHFGADTLVSPTMDKYQAVMYQPGCPWRVNSSDCSLVSRPQASSQGLYKLLVAFVQSVEVILTKFNATSEATEPRYDVQDVGSYDHVITNSTLKKVLYEDPDIKFLLENASQDSTDGLALVSKILMEEQARLFSELHQENQTIFLIFLLSVIVVFYFVLIRTTMAAAIHEVERTRAFVNRIPVHIIAREEVLDIRNYFDKDWMHEHEEDNNTGMNTLSRAGSFLDYKE</sequence>
<feature type="region of interest" description="Disordered" evidence="1">
    <location>
        <begin position="69"/>
        <end position="88"/>
    </location>
</feature>
<gene>
    <name evidence="3" type="ORF">CCUR1050_LOCUS23776</name>
</gene>
<feature type="transmembrane region" description="Helical" evidence="2">
    <location>
        <begin position="289"/>
        <end position="308"/>
    </location>
</feature>
<keyword evidence="2" id="KW-0472">Membrane</keyword>
<keyword evidence="2" id="KW-1133">Transmembrane helix</keyword>
<feature type="compositionally biased region" description="Polar residues" evidence="1">
    <location>
        <begin position="812"/>
        <end position="831"/>
    </location>
</feature>
<feature type="compositionally biased region" description="Acidic residues" evidence="1">
    <location>
        <begin position="69"/>
        <end position="78"/>
    </location>
</feature>
<protein>
    <submittedName>
        <fullName evidence="3">Uncharacterized protein</fullName>
    </submittedName>
</protein>
<feature type="transmembrane region" description="Helical" evidence="2">
    <location>
        <begin position="120"/>
        <end position="144"/>
    </location>
</feature>
<feature type="transmembrane region" description="Helical" evidence="2">
    <location>
        <begin position="1154"/>
        <end position="1172"/>
    </location>
</feature>
<dbReference type="EMBL" id="HBEZ01043220">
    <property type="protein sequence ID" value="CAD8646091.1"/>
    <property type="molecule type" value="Transcribed_RNA"/>
</dbReference>
<proteinExistence type="predicted"/>
<feature type="transmembrane region" description="Helical" evidence="2">
    <location>
        <begin position="320"/>
        <end position="345"/>
    </location>
</feature>
<evidence type="ECO:0000256" key="2">
    <source>
        <dbReference type="SAM" id="Phobius"/>
    </source>
</evidence>
<feature type="compositionally biased region" description="Basic and acidic residues" evidence="1">
    <location>
        <begin position="638"/>
        <end position="656"/>
    </location>
</feature>
<organism evidence="3">
    <name type="scientific">Cryptomonas curvata</name>
    <dbReference type="NCBI Taxonomy" id="233186"/>
    <lineage>
        <taxon>Eukaryota</taxon>
        <taxon>Cryptophyceae</taxon>
        <taxon>Cryptomonadales</taxon>
        <taxon>Cryptomonadaceae</taxon>
        <taxon>Cryptomonas</taxon>
    </lineage>
</organism>
<accession>A0A7S0MMR4</accession>
<feature type="region of interest" description="Disordered" evidence="1">
    <location>
        <begin position="809"/>
        <end position="831"/>
    </location>
</feature>
<evidence type="ECO:0000256" key="1">
    <source>
        <dbReference type="SAM" id="MobiDB-lite"/>
    </source>
</evidence>
<name>A0A7S0MMR4_9CRYP</name>
<dbReference type="AlphaFoldDB" id="A0A7S0MMR4"/>